<dbReference type="EMBL" id="JADPIE010000008">
    <property type="protein sequence ID" value="MBF8437972.1"/>
    <property type="molecule type" value="Genomic_DNA"/>
</dbReference>
<comment type="subunit">
    <text evidence="7">Homodimer.</text>
</comment>
<dbReference type="InterPro" id="IPR050097">
    <property type="entry name" value="Ferredoxin-NADP_redctase_2"/>
</dbReference>
<keyword evidence="3 7" id="KW-0274">FAD</keyword>
<keyword evidence="2 7" id="KW-0285">Flavoprotein</keyword>
<dbReference type="Pfam" id="PF07992">
    <property type="entry name" value="Pyr_redox_2"/>
    <property type="match status" value="1"/>
</dbReference>
<evidence type="ECO:0000313" key="10">
    <source>
        <dbReference type="EMBL" id="MBF8437972.1"/>
    </source>
</evidence>
<dbReference type="GO" id="GO:0004791">
    <property type="term" value="F:thioredoxin-disulfide reductase (NADPH) activity"/>
    <property type="evidence" value="ECO:0007669"/>
    <property type="project" value="UniProtKB-UniRule"/>
</dbReference>
<keyword evidence="8" id="KW-0521">NADP</keyword>
<dbReference type="InterPro" id="IPR005982">
    <property type="entry name" value="Thioredox_Rdtase"/>
</dbReference>
<comment type="similarity">
    <text evidence="1 7">Belongs to the class-II pyridine nucleotide-disulfide oxidoreductase family.</text>
</comment>
<organism evidence="10 11">
    <name type="scientific">Halonatronomonas betaini</name>
    <dbReference type="NCBI Taxonomy" id="2778430"/>
    <lineage>
        <taxon>Bacteria</taxon>
        <taxon>Bacillati</taxon>
        <taxon>Bacillota</taxon>
        <taxon>Clostridia</taxon>
        <taxon>Halanaerobiales</taxon>
        <taxon>Halarsenatibacteraceae</taxon>
        <taxon>Halonatronomonas</taxon>
    </lineage>
</organism>
<evidence type="ECO:0000259" key="9">
    <source>
        <dbReference type="Pfam" id="PF07992"/>
    </source>
</evidence>
<evidence type="ECO:0000256" key="4">
    <source>
        <dbReference type="ARBA" id="ARBA00023002"/>
    </source>
</evidence>
<evidence type="ECO:0000256" key="1">
    <source>
        <dbReference type="ARBA" id="ARBA00009333"/>
    </source>
</evidence>
<dbReference type="PRINTS" id="PR00368">
    <property type="entry name" value="FADPNR"/>
</dbReference>
<dbReference type="InterPro" id="IPR008255">
    <property type="entry name" value="Pyr_nucl-diS_OxRdtase_2_AS"/>
</dbReference>
<dbReference type="Gene3D" id="3.50.50.60">
    <property type="entry name" value="FAD/NAD(P)-binding domain"/>
    <property type="match status" value="2"/>
</dbReference>
<keyword evidence="4 7" id="KW-0560">Oxidoreductase</keyword>
<dbReference type="InterPro" id="IPR036188">
    <property type="entry name" value="FAD/NAD-bd_sf"/>
</dbReference>
<feature type="domain" description="FAD/NAD(P)-binding" evidence="9">
    <location>
        <begin position="10"/>
        <end position="298"/>
    </location>
</feature>
<proteinExistence type="inferred from homology"/>
<dbReference type="GO" id="GO:0005737">
    <property type="term" value="C:cytoplasm"/>
    <property type="evidence" value="ECO:0007669"/>
    <property type="project" value="InterPro"/>
</dbReference>
<evidence type="ECO:0000256" key="2">
    <source>
        <dbReference type="ARBA" id="ARBA00022630"/>
    </source>
</evidence>
<dbReference type="EC" id="1.8.1.9" evidence="7"/>
<sequence>MEETEKNLKEVVIIGAGPAGLTAAIYSGRSGHKPVVIGGEQPGGQIINSSTLDNFPGFPEGLSGPDFGQKMIEQASRFEVELDFDIVEEVDFSERPYRVDTTLESYYAKTIIIATGAKPRQLGLPNENKLTGNGVSYCATCDGALYRDKVVAVVGGGDVALEEADFLTRFASKVYLIHRRDEFRGSEILSRRVRENPDIVCLCSNEVEELLEDKNGLSGIRIFDKKKGKTDVLDDVDGIFIAIGYIPNNSLFKEKLKLNDAGYIITNDKQETNLPGVYAAGDIQDQRYQQVITAAASGAKAAMELDAYLNE</sequence>
<evidence type="ECO:0000256" key="8">
    <source>
        <dbReference type="RuleBase" id="RU003881"/>
    </source>
</evidence>
<evidence type="ECO:0000256" key="3">
    <source>
        <dbReference type="ARBA" id="ARBA00022827"/>
    </source>
</evidence>
<dbReference type="PRINTS" id="PR00469">
    <property type="entry name" value="PNDRDTASEII"/>
</dbReference>
<evidence type="ECO:0000256" key="5">
    <source>
        <dbReference type="ARBA" id="ARBA00023157"/>
    </source>
</evidence>
<dbReference type="InterPro" id="IPR023753">
    <property type="entry name" value="FAD/NAD-binding_dom"/>
</dbReference>
<dbReference type="PROSITE" id="PS00573">
    <property type="entry name" value="PYRIDINE_REDOX_2"/>
    <property type="match status" value="1"/>
</dbReference>
<dbReference type="NCBIfam" id="TIGR01292">
    <property type="entry name" value="TRX_reduct"/>
    <property type="match status" value="1"/>
</dbReference>
<dbReference type="GO" id="GO:0019430">
    <property type="term" value="P:removal of superoxide radicals"/>
    <property type="evidence" value="ECO:0007669"/>
    <property type="project" value="UniProtKB-UniRule"/>
</dbReference>
<protein>
    <recommendedName>
        <fullName evidence="7">Thioredoxin reductase</fullName>
        <ecNumber evidence="7">1.8.1.9</ecNumber>
    </recommendedName>
</protein>
<evidence type="ECO:0000313" key="11">
    <source>
        <dbReference type="Proteomes" id="UP000621436"/>
    </source>
</evidence>
<gene>
    <name evidence="10" type="primary">trxB</name>
    <name evidence="10" type="ORF">I0Q91_12850</name>
</gene>
<keyword evidence="5" id="KW-1015">Disulfide bond</keyword>
<evidence type="ECO:0000256" key="6">
    <source>
        <dbReference type="ARBA" id="ARBA00023284"/>
    </source>
</evidence>
<dbReference type="AlphaFoldDB" id="A0A931AT45"/>
<comment type="cofactor">
    <cofactor evidence="8">
        <name>FAD</name>
        <dbReference type="ChEBI" id="CHEBI:57692"/>
    </cofactor>
    <text evidence="8">Binds 1 FAD per subunit.</text>
</comment>
<comment type="catalytic activity">
    <reaction evidence="7">
        <text>[thioredoxin]-dithiol + NADP(+) = [thioredoxin]-disulfide + NADPH + H(+)</text>
        <dbReference type="Rhea" id="RHEA:20345"/>
        <dbReference type="Rhea" id="RHEA-COMP:10698"/>
        <dbReference type="Rhea" id="RHEA-COMP:10700"/>
        <dbReference type="ChEBI" id="CHEBI:15378"/>
        <dbReference type="ChEBI" id="CHEBI:29950"/>
        <dbReference type="ChEBI" id="CHEBI:50058"/>
        <dbReference type="ChEBI" id="CHEBI:57783"/>
        <dbReference type="ChEBI" id="CHEBI:58349"/>
        <dbReference type="EC" id="1.8.1.9"/>
    </reaction>
</comment>
<keyword evidence="6 7" id="KW-0676">Redox-active center</keyword>
<keyword evidence="11" id="KW-1185">Reference proteome</keyword>
<dbReference type="RefSeq" id="WP_270455040.1">
    <property type="nucleotide sequence ID" value="NZ_JADPIE010000008.1"/>
</dbReference>
<accession>A0A931AT45</accession>
<name>A0A931AT45_9FIRM</name>
<comment type="caution">
    <text evidence="10">The sequence shown here is derived from an EMBL/GenBank/DDBJ whole genome shotgun (WGS) entry which is preliminary data.</text>
</comment>
<dbReference type="PANTHER" id="PTHR48105">
    <property type="entry name" value="THIOREDOXIN REDUCTASE 1-RELATED-RELATED"/>
    <property type="match status" value="1"/>
</dbReference>
<dbReference type="Proteomes" id="UP000621436">
    <property type="component" value="Unassembled WGS sequence"/>
</dbReference>
<dbReference type="SUPFAM" id="SSF51905">
    <property type="entry name" value="FAD/NAD(P)-binding domain"/>
    <property type="match status" value="1"/>
</dbReference>
<reference evidence="10" key="1">
    <citation type="submission" date="2020-11" db="EMBL/GenBank/DDBJ databases">
        <title>Halonatronomonas betainensis gen. nov., sp. nov. a novel haloalkaliphilic representative of the family Halanaerobiacae capable of betaine degradation.</title>
        <authorList>
            <person name="Boltyanskaya Y."/>
            <person name="Kevbrin V."/>
            <person name="Detkova E."/>
            <person name="Grouzdev D.S."/>
            <person name="Koziaeva V."/>
            <person name="Zhilina T."/>
        </authorList>
    </citation>
    <scope>NUCLEOTIDE SEQUENCE</scope>
    <source>
        <strain evidence="10">Z-7014</strain>
    </source>
</reference>
<evidence type="ECO:0000256" key="7">
    <source>
        <dbReference type="RuleBase" id="RU003880"/>
    </source>
</evidence>